<keyword evidence="2" id="KW-1185">Reference proteome</keyword>
<organism evidence="1 2">
    <name type="scientific">Lentinula boryana</name>
    <dbReference type="NCBI Taxonomy" id="40481"/>
    <lineage>
        <taxon>Eukaryota</taxon>
        <taxon>Fungi</taxon>
        <taxon>Dikarya</taxon>
        <taxon>Basidiomycota</taxon>
        <taxon>Agaricomycotina</taxon>
        <taxon>Agaricomycetes</taxon>
        <taxon>Agaricomycetidae</taxon>
        <taxon>Agaricales</taxon>
        <taxon>Marasmiineae</taxon>
        <taxon>Omphalotaceae</taxon>
        <taxon>Lentinula</taxon>
    </lineage>
</organism>
<accession>A0ABQ8PZ86</accession>
<evidence type="ECO:0000313" key="2">
    <source>
        <dbReference type="Proteomes" id="UP001163828"/>
    </source>
</evidence>
<gene>
    <name evidence="1" type="ORF">F5050DRAFT_1097041</name>
</gene>
<sequence>MRLFPSSKSLSFTTSFVLTLGLVSIAYTTAMPTTNSKVTLSFPKSDKLSKIEVIGRTGVFADVVLDSIVESYIHFTKDEAFGTNNIVLGKEETPRLYRNDPTKYQVPFNLATEQRMIKGWIAFWHKTAGPKPGLYGNVKWDGINNEYELDIHHCHDLWESICGTTNSCAL</sequence>
<name>A0ABQ8PZ86_9AGAR</name>
<dbReference type="EMBL" id="MU790959">
    <property type="protein sequence ID" value="KAJ3991748.1"/>
    <property type="molecule type" value="Genomic_DNA"/>
</dbReference>
<evidence type="ECO:0000313" key="1">
    <source>
        <dbReference type="EMBL" id="KAJ3991748.1"/>
    </source>
</evidence>
<reference evidence="1" key="1">
    <citation type="submission" date="2022-08" db="EMBL/GenBank/DDBJ databases">
        <authorList>
            <consortium name="DOE Joint Genome Institute"/>
            <person name="Min B."/>
            <person name="Riley R."/>
            <person name="Sierra-Patev S."/>
            <person name="Naranjo-Ortiz M."/>
            <person name="Looney B."/>
            <person name="Konkel Z."/>
            <person name="Slot J.C."/>
            <person name="Sakamoto Y."/>
            <person name="Steenwyk J.L."/>
            <person name="Rokas A."/>
            <person name="Carro J."/>
            <person name="Camarero S."/>
            <person name="Ferreira P."/>
            <person name="Molpeceres G."/>
            <person name="Ruiz-Duenas F.J."/>
            <person name="Serrano A."/>
            <person name="Henrissat B."/>
            <person name="Drula E."/>
            <person name="Hughes K.W."/>
            <person name="Mata J.L."/>
            <person name="Ishikawa N.K."/>
            <person name="Vargas-Isla R."/>
            <person name="Ushijima S."/>
            <person name="Smith C.A."/>
            <person name="Ahrendt S."/>
            <person name="Andreopoulos W."/>
            <person name="He G."/>
            <person name="Labutti K."/>
            <person name="Lipzen A."/>
            <person name="Ng V."/>
            <person name="Sandor L."/>
            <person name="Barry K."/>
            <person name="Martinez A.T."/>
            <person name="Xiao Y."/>
            <person name="Gibbons J.G."/>
            <person name="Terashima K."/>
            <person name="Hibbett D.S."/>
            <person name="Grigoriev I.V."/>
        </authorList>
    </citation>
    <scope>NUCLEOTIDE SEQUENCE</scope>
    <source>
        <strain evidence="1">TFB10827</strain>
    </source>
</reference>
<protein>
    <submittedName>
        <fullName evidence="1">Uncharacterized protein</fullName>
    </submittedName>
</protein>
<proteinExistence type="predicted"/>
<dbReference type="Proteomes" id="UP001163828">
    <property type="component" value="Unassembled WGS sequence"/>
</dbReference>
<comment type="caution">
    <text evidence="1">The sequence shown here is derived from an EMBL/GenBank/DDBJ whole genome shotgun (WGS) entry which is preliminary data.</text>
</comment>